<gene>
    <name evidence="3" type="ORF">ACFOD6_06585</name>
</gene>
<feature type="chain" id="PRO_5045297470" evidence="1">
    <location>
        <begin position="30"/>
        <end position="198"/>
    </location>
</feature>
<dbReference type="PANTHER" id="PTHR34406:SF1">
    <property type="entry name" value="PROTEIN YCEI"/>
    <property type="match status" value="1"/>
</dbReference>
<sequence length="198" mass="20839">MTQTSGGKAMRCLAVAALIAIGLAPCAQAATVAYRMDASASTVAFETDFGPDLITGSIPLEKADLRLDFDNLANCTVQVALNVTGAQASFPFAAQALKGPKVLAARDHPRMTFESTSVRRAGTAADVTGKLTIRGVTRTVTLRARIFRPNGSTADDLEHLTVKLSGRVRRSDFGATGWSDMVGDEVRILITARIDAAG</sequence>
<dbReference type="InterPro" id="IPR036761">
    <property type="entry name" value="TTHA0802/YceI-like_sf"/>
</dbReference>
<feature type="signal peptide" evidence="1">
    <location>
        <begin position="1"/>
        <end position="29"/>
    </location>
</feature>
<dbReference type="RefSeq" id="WP_197641972.1">
    <property type="nucleotide sequence ID" value="NZ_JAEACP010000002.1"/>
</dbReference>
<keyword evidence="1" id="KW-0732">Signal</keyword>
<dbReference type="EMBL" id="JBHRSM010000011">
    <property type="protein sequence ID" value="MFC3085713.1"/>
    <property type="molecule type" value="Genomic_DNA"/>
</dbReference>
<dbReference type="Pfam" id="PF04264">
    <property type="entry name" value="YceI"/>
    <property type="match status" value="1"/>
</dbReference>
<feature type="domain" description="Lipid/polyisoprenoid-binding YceI-like" evidence="2">
    <location>
        <begin position="33"/>
        <end position="195"/>
    </location>
</feature>
<evidence type="ECO:0000259" key="2">
    <source>
        <dbReference type="SMART" id="SM00867"/>
    </source>
</evidence>
<dbReference type="SMART" id="SM00867">
    <property type="entry name" value="YceI"/>
    <property type="match status" value="1"/>
</dbReference>
<evidence type="ECO:0000313" key="4">
    <source>
        <dbReference type="Proteomes" id="UP001595445"/>
    </source>
</evidence>
<accession>A0ABV7DRN1</accession>
<protein>
    <submittedName>
        <fullName evidence="3">YceI family protein</fullName>
    </submittedName>
</protein>
<dbReference type="PANTHER" id="PTHR34406">
    <property type="entry name" value="PROTEIN YCEI"/>
    <property type="match status" value="1"/>
</dbReference>
<dbReference type="InterPro" id="IPR007372">
    <property type="entry name" value="Lipid/polyisoprenoid-bd_YceI"/>
</dbReference>
<keyword evidence="4" id="KW-1185">Reference proteome</keyword>
<evidence type="ECO:0000256" key="1">
    <source>
        <dbReference type="SAM" id="SignalP"/>
    </source>
</evidence>
<dbReference type="SUPFAM" id="SSF101874">
    <property type="entry name" value="YceI-like"/>
    <property type="match status" value="1"/>
</dbReference>
<evidence type="ECO:0000313" key="3">
    <source>
        <dbReference type="EMBL" id="MFC3085713.1"/>
    </source>
</evidence>
<organism evidence="3 4">
    <name type="scientific">Tabrizicola soli</name>
    <dbReference type="NCBI Taxonomy" id="2185115"/>
    <lineage>
        <taxon>Bacteria</taxon>
        <taxon>Pseudomonadati</taxon>
        <taxon>Pseudomonadota</taxon>
        <taxon>Alphaproteobacteria</taxon>
        <taxon>Rhodobacterales</taxon>
        <taxon>Paracoccaceae</taxon>
        <taxon>Tabrizicola</taxon>
    </lineage>
</organism>
<proteinExistence type="predicted"/>
<comment type="caution">
    <text evidence="3">The sequence shown here is derived from an EMBL/GenBank/DDBJ whole genome shotgun (WGS) entry which is preliminary data.</text>
</comment>
<name>A0ABV7DRN1_9RHOB</name>
<dbReference type="Gene3D" id="2.40.128.110">
    <property type="entry name" value="Lipid/polyisoprenoid-binding, YceI-like"/>
    <property type="match status" value="1"/>
</dbReference>
<dbReference type="Proteomes" id="UP001595445">
    <property type="component" value="Unassembled WGS sequence"/>
</dbReference>
<reference evidence="4" key="1">
    <citation type="journal article" date="2019" name="Int. J. Syst. Evol. Microbiol.">
        <title>The Global Catalogue of Microorganisms (GCM) 10K type strain sequencing project: providing services to taxonomists for standard genome sequencing and annotation.</title>
        <authorList>
            <consortium name="The Broad Institute Genomics Platform"/>
            <consortium name="The Broad Institute Genome Sequencing Center for Infectious Disease"/>
            <person name="Wu L."/>
            <person name="Ma J."/>
        </authorList>
    </citation>
    <scope>NUCLEOTIDE SEQUENCE [LARGE SCALE GENOMIC DNA]</scope>
    <source>
        <strain evidence="4">KCTC 62102</strain>
    </source>
</reference>